<dbReference type="NCBIfam" id="NF033545">
    <property type="entry name" value="transpos_IS630"/>
    <property type="match status" value="1"/>
</dbReference>
<evidence type="ECO:0000313" key="3">
    <source>
        <dbReference type="EnsemblMetazoa" id="AALFPA23_007656.P10238"/>
    </source>
</evidence>
<proteinExistence type="predicted"/>
<comment type="subcellular location">
    <subcellularLocation>
        <location evidence="1">Nucleus</location>
    </subcellularLocation>
</comment>
<evidence type="ECO:0000256" key="1">
    <source>
        <dbReference type="ARBA" id="ARBA00004123"/>
    </source>
</evidence>
<dbReference type="RefSeq" id="XP_062711050.1">
    <property type="nucleotide sequence ID" value="XM_062855066.1"/>
</dbReference>
<reference evidence="4" key="1">
    <citation type="journal article" date="2015" name="Proc. Natl. Acad. Sci. U.S.A.">
        <title>Genome sequence of the Asian Tiger mosquito, Aedes albopictus, reveals insights into its biology, genetics, and evolution.</title>
        <authorList>
            <person name="Chen X.G."/>
            <person name="Jiang X."/>
            <person name="Gu J."/>
            <person name="Xu M."/>
            <person name="Wu Y."/>
            <person name="Deng Y."/>
            <person name="Zhang C."/>
            <person name="Bonizzoni M."/>
            <person name="Dermauw W."/>
            <person name="Vontas J."/>
            <person name="Armbruster P."/>
            <person name="Huang X."/>
            <person name="Yang Y."/>
            <person name="Zhang H."/>
            <person name="He W."/>
            <person name="Peng H."/>
            <person name="Liu Y."/>
            <person name="Wu K."/>
            <person name="Chen J."/>
            <person name="Lirakis M."/>
            <person name="Topalis P."/>
            <person name="Van Leeuwen T."/>
            <person name="Hall A.B."/>
            <person name="Jiang X."/>
            <person name="Thorpe C."/>
            <person name="Mueller R.L."/>
            <person name="Sun C."/>
            <person name="Waterhouse R.M."/>
            <person name="Yan G."/>
            <person name="Tu Z.J."/>
            <person name="Fang X."/>
            <person name="James A.A."/>
        </authorList>
    </citation>
    <scope>NUCLEOTIDE SEQUENCE [LARGE SCALE GENOMIC DNA]</scope>
    <source>
        <strain evidence="4">Foshan</strain>
    </source>
</reference>
<dbReference type="EnsemblMetazoa" id="AALFPA23_007656.R10238">
    <property type="protein sequence ID" value="AALFPA23_007656.P10238"/>
    <property type="gene ID" value="AALFPA23_007656"/>
</dbReference>
<protein>
    <recommendedName>
        <fullName evidence="2">Tc1-like transposase DDE domain-containing protein</fullName>
    </recommendedName>
</protein>
<name>A0ABM1YBQ8_AEDAL</name>
<dbReference type="InterPro" id="IPR047655">
    <property type="entry name" value="Transpos_IS630-like"/>
</dbReference>
<dbReference type="Pfam" id="PF13358">
    <property type="entry name" value="DDE_3"/>
    <property type="match status" value="1"/>
</dbReference>
<keyword evidence="4" id="KW-1185">Reference proteome</keyword>
<dbReference type="PANTHER" id="PTHR46564">
    <property type="entry name" value="TRANSPOSASE"/>
    <property type="match status" value="1"/>
</dbReference>
<dbReference type="InterPro" id="IPR036397">
    <property type="entry name" value="RNaseH_sf"/>
</dbReference>
<sequence>MANAILQNVQHKHASTNTKYHCLYDYYFLGMKRAQLAQIYRKSKSTISSWIESYEENGLLSHKQREQVFRKFSAMHRQWIVALYRQNPVLYLEECQDLFYQHFQIKISGSSICRILHTEGMTWKALERRAIQIKEHEILRFCSEMNAFDWDIYHLVFLDEVSLDNKGILRSRGYGAKGKRIVYRGEFVRRPRASFLCFLGLHGILDTFETEGTFTRKIFFDCCRDFALKNKNVHRYPGYNSVWIMDGARIHCDPNIILYLRSIGILPVFLPPYCPFYNPIELAFGMTKSRIRKAYVENKNEKLSKLALETFMALENYDCSKIFKHCGYLPGGVFDPSVESSQNEDNSWI</sequence>
<dbReference type="InterPro" id="IPR009057">
    <property type="entry name" value="Homeodomain-like_sf"/>
</dbReference>
<accession>A0ABM1YBQ8</accession>
<dbReference type="Proteomes" id="UP000069940">
    <property type="component" value="Unassembled WGS sequence"/>
</dbReference>
<organism evidence="3 4">
    <name type="scientific">Aedes albopictus</name>
    <name type="common">Asian tiger mosquito</name>
    <name type="synonym">Stegomyia albopicta</name>
    <dbReference type="NCBI Taxonomy" id="7160"/>
    <lineage>
        <taxon>Eukaryota</taxon>
        <taxon>Metazoa</taxon>
        <taxon>Ecdysozoa</taxon>
        <taxon>Arthropoda</taxon>
        <taxon>Hexapoda</taxon>
        <taxon>Insecta</taxon>
        <taxon>Pterygota</taxon>
        <taxon>Neoptera</taxon>
        <taxon>Endopterygota</taxon>
        <taxon>Diptera</taxon>
        <taxon>Nematocera</taxon>
        <taxon>Culicoidea</taxon>
        <taxon>Culicidae</taxon>
        <taxon>Culicinae</taxon>
        <taxon>Aedini</taxon>
        <taxon>Aedes</taxon>
        <taxon>Stegomyia</taxon>
    </lineage>
</organism>
<evidence type="ECO:0000259" key="2">
    <source>
        <dbReference type="Pfam" id="PF13358"/>
    </source>
</evidence>
<dbReference type="SUPFAM" id="SSF46689">
    <property type="entry name" value="Homeodomain-like"/>
    <property type="match status" value="1"/>
</dbReference>
<dbReference type="PANTHER" id="PTHR46564:SF1">
    <property type="entry name" value="TRANSPOSASE"/>
    <property type="match status" value="1"/>
</dbReference>
<reference evidence="3" key="2">
    <citation type="submission" date="2025-05" db="UniProtKB">
        <authorList>
            <consortium name="EnsemblMetazoa"/>
        </authorList>
    </citation>
    <scope>IDENTIFICATION</scope>
    <source>
        <strain evidence="3">Foshan</strain>
    </source>
</reference>
<dbReference type="Gene3D" id="3.30.420.10">
    <property type="entry name" value="Ribonuclease H-like superfamily/Ribonuclease H"/>
    <property type="match status" value="1"/>
</dbReference>
<feature type="domain" description="Tc1-like transposase DDE" evidence="2">
    <location>
        <begin position="155"/>
        <end position="299"/>
    </location>
</feature>
<evidence type="ECO:0000313" key="4">
    <source>
        <dbReference type="Proteomes" id="UP000069940"/>
    </source>
</evidence>
<dbReference type="GeneID" id="134289068"/>
<dbReference type="InterPro" id="IPR038717">
    <property type="entry name" value="Tc1-like_DDE_dom"/>
</dbReference>